<gene>
    <name evidence="4" type="ORF">R7226_20560</name>
</gene>
<reference evidence="5" key="1">
    <citation type="submission" date="2023-07" db="EMBL/GenBank/DDBJ databases">
        <title>Conexibacter stalactiti sp. nov., isolated from stalactites in a lava cave and emended description of the genus Conexibacter.</title>
        <authorList>
            <person name="Lee S.D."/>
        </authorList>
    </citation>
    <scope>NUCLEOTIDE SEQUENCE [LARGE SCALE GENOMIC DNA]</scope>
    <source>
        <strain evidence="5">KCTC 39840</strain>
    </source>
</reference>
<sequence>MATLTGKTALVTGGSRGIGRGIAERLARDGALVAVHYGGNAEAAADTVAAIEQAGGSAFALGQRLGADGDAAALLDGLDRELLNRTGSTRLDIVVNNAAIAYDAHLADTTPALYDELFAVNVRAPFFIVQRAAERMGERGRIVTISSGATRKAYPNLLAYAMTKAAVETFTRTLAQELAPRGITVNAVAPGIVDTDMNAGWLNVDEASRAQAASLSAFNRVGEPADIADVVAFAVSDDARWVTGQVLDATGGSVL</sequence>
<dbReference type="PANTHER" id="PTHR43639:SF1">
    <property type="entry name" value="SHORT-CHAIN DEHYDROGENASE_REDUCTASE FAMILY PROTEIN"/>
    <property type="match status" value="1"/>
</dbReference>
<comment type="similarity">
    <text evidence="1">Belongs to the short-chain dehydrogenases/reductases (SDR) family.</text>
</comment>
<feature type="domain" description="Ketoreductase" evidence="3">
    <location>
        <begin position="7"/>
        <end position="191"/>
    </location>
</feature>
<evidence type="ECO:0000313" key="4">
    <source>
        <dbReference type="EMBL" id="MDW5596750.1"/>
    </source>
</evidence>
<dbReference type="Pfam" id="PF13561">
    <property type="entry name" value="adh_short_C2"/>
    <property type="match status" value="1"/>
</dbReference>
<dbReference type="InterPro" id="IPR057326">
    <property type="entry name" value="KR_dom"/>
</dbReference>
<organism evidence="4 5">
    <name type="scientific">Conexibacter stalactiti</name>
    <dbReference type="NCBI Taxonomy" id="1940611"/>
    <lineage>
        <taxon>Bacteria</taxon>
        <taxon>Bacillati</taxon>
        <taxon>Actinomycetota</taxon>
        <taxon>Thermoleophilia</taxon>
        <taxon>Solirubrobacterales</taxon>
        <taxon>Conexibacteraceae</taxon>
        <taxon>Conexibacter</taxon>
    </lineage>
</organism>
<evidence type="ECO:0000256" key="1">
    <source>
        <dbReference type="ARBA" id="ARBA00006484"/>
    </source>
</evidence>
<protein>
    <submittedName>
        <fullName evidence="4">SDR family oxidoreductase</fullName>
    </submittedName>
</protein>
<dbReference type="InterPro" id="IPR020904">
    <property type="entry name" value="Sc_DH/Rdtase_CS"/>
</dbReference>
<comment type="caution">
    <text evidence="4">The sequence shown here is derived from an EMBL/GenBank/DDBJ whole genome shotgun (WGS) entry which is preliminary data.</text>
</comment>
<evidence type="ECO:0000259" key="3">
    <source>
        <dbReference type="SMART" id="SM00822"/>
    </source>
</evidence>
<dbReference type="SUPFAM" id="SSF51735">
    <property type="entry name" value="NAD(P)-binding Rossmann-fold domains"/>
    <property type="match status" value="1"/>
</dbReference>
<accession>A0ABU4HW59</accession>
<dbReference type="EMBL" id="JAWSTH010000064">
    <property type="protein sequence ID" value="MDW5596750.1"/>
    <property type="molecule type" value="Genomic_DNA"/>
</dbReference>
<dbReference type="PRINTS" id="PR00080">
    <property type="entry name" value="SDRFAMILY"/>
</dbReference>
<dbReference type="RefSeq" id="WP_318599187.1">
    <property type="nucleotide sequence ID" value="NZ_JAWSTH010000064.1"/>
</dbReference>
<dbReference type="Gene3D" id="3.40.50.720">
    <property type="entry name" value="NAD(P)-binding Rossmann-like Domain"/>
    <property type="match status" value="1"/>
</dbReference>
<name>A0ABU4HW59_9ACTN</name>
<evidence type="ECO:0000256" key="2">
    <source>
        <dbReference type="ARBA" id="ARBA00023002"/>
    </source>
</evidence>
<dbReference type="InterPro" id="IPR002347">
    <property type="entry name" value="SDR_fam"/>
</dbReference>
<dbReference type="SMART" id="SM00822">
    <property type="entry name" value="PKS_KR"/>
    <property type="match status" value="1"/>
</dbReference>
<proteinExistence type="inferred from homology"/>
<dbReference type="PANTHER" id="PTHR43639">
    <property type="entry name" value="OXIDOREDUCTASE, SHORT-CHAIN DEHYDROGENASE/REDUCTASE FAMILY (AFU_ORTHOLOGUE AFUA_5G02870)"/>
    <property type="match status" value="1"/>
</dbReference>
<dbReference type="PROSITE" id="PS00061">
    <property type="entry name" value="ADH_SHORT"/>
    <property type="match status" value="1"/>
</dbReference>
<dbReference type="Proteomes" id="UP001284601">
    <property type="component" value="Unassembled WGS sequence"/>
</dbReference>
<keyword evidence="5" id="KW-1185">Reference proteome</keyword>
<dbReference type="InterPro" id="IPR036291">
    <property type="entry name" value="NAD(P)-bd_dom_sf"/>
</dbReference>
<dbReference type="PRINTS" id="PR00081">
    <property type="entry name" value="GDHRDH"/>
</dbReference>
<keyword evidence="2" id="KW-0560">Oxidoreductase</keyword>
<evidence type="ECO:0000313" key="5">
    <source>
        <dbReference type="Proteomes" id="UP001284601"/>
    </source>
</evidence>